<comment type="catalytic activity">
    <reaction evidence="13">
        <text>a lipid A disaccharide + ATP = a lipid IVA + ADP + H(+)</text>
        <dbReference type="Rhea" id="RHEA:67840"/>
        <dbReference type="ChEBI" id="CHEBI:15378"/>
        <dbReference type="ChEBI" id="CHEBI:30616"/>
        <dbReference type="ChEBI" id="CHEBI:176343"/>
        <dbReference type="ChEBI" id="CHEBI:176425"/>
        <dbReference type="ChEBI" id="CHEBI:456216"/>
        <dbReference type="EC" id="2.7.1.130"/>
    </reaction>
</comment>
<dbReference type="Pfam" id="PF02606">
    <property type="entry name" value="LpxK"/>
    <property type="match status" value="1"/>
</dbReference>
<protein>
    <recommendedName>
        <fullName evidence="4 13">Tetraacyldisaccharide 4'-kinase</fullName>
        <ecNumber evidence="3 13">2.7.1.130</ecNumber>
    </recommendedName>
    <alternativeName>
        <fullName evidence="12 13">Lipid A 4'-kinase</fullName>
    </alternativeName>
</protein>
<comment type="pathway">
    <text evidence="2 13">Glycolipid biosynthesis; lipid IV(A) biosynthesis; lipid IV(A) from (3R)-3-hydroxytetradecanoyl-[acyl-carrier-protein] and UDP-N-acetyl-alpha-D-glucosamine: step 6/6.</text>
</comment>
<evidence type="ECO:0000256" key="13">
    <source>
        <dbReference type="HAMAP-Rule" id="MF_00409"/>
    </source>
</evidence>
<dbReference type="InterPro" id="IPR003758">
    <property type="entry name" value="LpxK"/>
</dbReference>
<dbReference type="RefSeq" id="WP_378974500.1">
    <property type="nucleotide sequence ID" value="NZ_JBHSWN010000001.1"/>
</dbReference>
<keyword evidence="11 13" id="KW-0443">Lipid metabolism</keyword>
<dbReference type="Proteomes" id="UP001596292">
    <property type="component" value="Unassembled WGS sequence"/>
</dbReference>
<accession>A0ABW2BPX7</accession>
<evidence type="ECO:0000256" key="8">
    <source>
        <dbReference type="ARBA" id="ARBA00022741"/>
    </source>
</evidence>
<dbReference type="HAMAP" id="MF_00409">
    <property type="entry name" value="LpxK"/>
    <property type="match status" value="1"/>
</dbReference>
<keyword evidence="7 13" id="KW-0808">Transferase</keyword>
<keyword evidence="6 13" id="KW-0441">Lipid A biosynthesis</keyword>
<keyword evidence="15" id="KW-1185">Reference proteome</keyword>
<keyword evidence="10 13" id="KW-0067">ATP-binding</keyword>
<sequence length="331" mass="34497">MREPGFWQAGHGHLAARLLAPLAALYGAAGARRMDQPGAIGPCPVICLGNFTLGGAGKTPAALAVAAILQDLGAAPVFLSRGYGGRLAGPVQVSATHGSADVGDEPLLLARAAPAVIARDRPAGAALCRSLGATAIVMDDGLQNPSLAKSLAFAVIDAATGVGNGRVFPAGPLRLPLRRQWPHIGGVILIGEGAAGDALAAEAKTRGCPVHRARLVPDAVDLSSGRWLAFAGIGRPEKFFTTLREAGAALVGTRSFPDHHPYREAELMALAEEADRLGVRMITTEKDAVRLPPGFAARVEVLKVVLRFEDEESVRRQLTAVIQRATSETYL</sequence>
<evidence type="ECO:0000256" key="2">
    <source>
        <dbReference type="ARBA" id="ARBA00004870"/>
    </source>
</evidence>
<keyword evidence="8 13" id="KW-0547">Nucleotide-binding</keyword>
<evidence type="ECO:0000256" key="11">
    <source>
        <dbReference type="ARBA" id="ARBA00023098"/>
    </source>
</evidence>
<name>A0ABW2BPX7_9HYPH</name>
<keyword evidence="9 13" id="KW-0418">Kinase</keyword>
<evidence type="ECO:0000313" key="15">
    <source>
        <dbReference type="Proteomes" id="UP001596292"/>
    </source>
</evidence>
<comment type="similarity">
    <text evidence="13">Belongs to the LpxK family.</text>
</comment>
<dbReference type="GO" id="GO:0009029">
    <property type="term" value="F:lipid-A 4'-kinase activity"/>
    <property type="evidence" value="ECO:0007669"/>
    <property type="project" value="UniProtKB-EC"/>
</dbReference>
<evidence type="ECO:0000256" key="3">
    <source>
        <dbReference type="ARBA" id="ARBA00012071"/>
    </source>
</evidence>
<organism evidence="14 15">
    <name type="scientific">Methylobacterium komagatae</name>
    <dbReference type="NCBI Taxonomy" id="374425"/>
    <lineage>
        <taxon>Bacteria</taxon>
        <taxon>Pseudomonadati</taxon>
        <taxon>Pseudomonadota</taxon>
        <taxon>Alphaproteobacteria</taxon>
        <taxon>Hyphomicrobiales</taxon>
        <taxon>Methylobacteriaceae</taxon>
        <taxon>Methylobacterium</taxon>
    </lineage>
</organism>
<dbReference type="NCBIfam" id="TIGR00682">
    <property type="entry name" value="lpxK"/>
    <property type="match status" value="1"/>
</dbReference>
<evidence type="ECO:0000256" key="9">
    <source>
        <dbReference type="ARBA" id="ARBA00022777"/>
    </source>
</evidence>
<proteinExistence type="inferred from homology"/>
<evidence type="ECO:0000256" key="5">
    <source>
        <dbReference type="ARBA" id="ARBA00022516"/>
    </source>
</evidence>
<gene>
    <name evidence="13 14" type="primary">lpxK</name>
    <name evidence="14" type="ORF">ACFQE0_24965</name>
</gene>
<dbReference type="PANTHER" id="PTHR42724:SF1">
    <property type="entry name" value="TETRAACYLDISACCHARIDE 4'-KINASE, MITOCHONDRIAL-RELATED"/>
    <property type="match status" value="1"/>
</dbReference>
<dbReference type="EC" id="2.7.1.130" evidence="3 13"/>
<comment type="function">
    <text evidence="1 13">Transfers the gamma-phosphate of ATP to the 4'-position of a tetraacyldisaccharide 1-phosphate intermediate (termed DS-1-P) to form tetraacyldisaccharide 1,4'-bis-phosphate (lipid IVA).</text>
</comment>
<evidence type="ECO:0000256" key="12">
    <source>
        <dbReference type="ARBA" id="ARBA00029757"/>
    </source>
</evidence>
<dbReference type="EMBL" id="JBHSWN010000001">
    <property type="protein sequence ID" value="MFC6792523.1"/>
    <property type="molecule type" value="Genomic_DNA"/>
</dbReference>
<evidence type="ECO:0000256" key="7">
    <source>
        <dbReference type="ARBA" id="ARBA00022679"/>
    </source>
</evidence>
<dbReference type="PANTHER" id="PTHR42724">
    <property type="entry name" value="TETRAACYLDISACCHARIDE 4'-KINASE"/>
    <property type="match status" value="1"/>
</dbReference>
<evidence type="ECO:0000256" key="4">
    <source>
        <dbReference type="ARBA" id="ARBA00016436"/>
    </source>
</evidence>
<evidence type="ECO:0000256" key="1">
    <source>
        <dbReference type="ARBA" id="ARBA00002274"/>
    </source>
</evidence>
<reference evidence="15" key="1">
    <citation type="journal article" date="2019" name="Int. J. Syst. Evol. Microbiol.">
        <title>The Global Catalogue of Microorganisms (GCM) 10K type strain sequencing project: providing services to taxonomists for standard genome sequencing and annotation.</title>
        <authorList>
            <consortium name="The Broad Institute Genomics Platform"/>
            <consortium name="The Broad Institute Genome Sequencing Center for Infectious Disease"/>
            <person name="Wu L."/>
            <person name="Ma J."/>
        </authorList>
    </citation>
    <scope>NUCLEOTIDE SEQUENCE [LARGE SCALE GENOMIC DNA]</scope>
    <source>
        <strain evidence="15">CCUG 48316</strain>
    </source>
</reference>
<evidence type="ECO:0000256" key="6">
    <source>
        <dbReference type="ARBA" id="ARBA00022556"/>
    </source>
</evidence>
<keyword evidence="5 13" id="KW-0444">Lipid biosynthesis</keyword>
<feature type="binding site" evidence="13">
    <location>
        <begin position="52"/>
        <end position="59"/>
    </location>
    <ligand>
        <name>ATP</name>
        <dbReference type="ChEBI" id="CHEBI:30616"/>
    </ligand>
</feature>
<comment type="caution">
    <text evidence="14">The sequence shown here is derived from an EMBL/GenBank/DDBJ whole genome shotgun (WGS) entry which is preliminary data.</text>
</comment>
<evidence type="ECO:0000256" key="10">
    <source>
        <dbReference type="ARBA" id="ARBA00022840"/>
    </source>
</evidence>
<evidence type="ECO:0000313" key="14">
    <source>
        <dbReference type="EMBL" id="MFC6792523.1"/>
    </source>
</evidence>